<keyword evidence="2" id="KW-1185">Reference proteome</keyword>
<organism evidence="1 2">
    <name type="scientific">Gigaspora margarita</name>
    <dbReference type="NCBI Taxonomy" id="4874"/>
    <lineage>
        <taxon>Eukaryota</taxon>
        <taxon>Fungi</taxon>
        <taxon>Fungi incertae sedis</taxon>
        <taxon>Mucoromycota</taxon>
        <taxon>Glomeromycotina</taxon>
        <taxon>Glomeromycetes</taxon>
        <taxon>Diversisporales</taxon>
        <taxon>Gigasporaceae</taxon>
        <taxon>Gigaspora</taxon>
    </lineage>
</organism>
<evidence type="ECO:0000313" key="2">
    <source>
        <dbReference type="Proteomes" id="UP000789901"/>
    </source>
</evidence>
<name>A0ABN7UTC9_GIGMA</name>
<protein>
    <submittedName>
        <fullName evidence="1">8783_t:CDS:1</fullName>
    </submittedName>
</protein>
<dbReference type="Proteomes" id="UP000789901">
    <property type="component" value="Unassembled WGS sequence"/>
</dbReference>
<evidence type="ECO:0000313" key="1">
    <source>
        <dbReference type="EMBL" id="CAG8659017.1"/>
    </source>
</evidence>
<comment type="caution">
    <text evidence="1">The sequence shown here is derived from an EMBL/GenBank/DDBJ whole genome shotgun (WGS) entry which is preliminary data.</text>
</comment>
<proteinExistence type="predicted"/>
<reference evidence="1 2" key="1">
    <citation type="submission" date="2021-06" db="EMBL/GenBank/DDBJ databases">
        <authorList>
            <person name="Kallberg Y."/>
            <person name="Tangrot J."/>
            <person name="Rosling A."/>
        </authorList>
    </citation>
    <scope>NUCLEOTIDE SEQUENCE [LARGE SCALE GENOMIC DNA]</scope>
    <source>
        <strain evidence="1 2">120-4 pot B 10/14</strain>
    </source>
</reference>
<feature type="non-terminal residue" evidence="1">
    <location>
        <position position="1"/>
    </location>
</feature>
<sequence>FTLLGNTNKPVLKFLTKENRASTLLENTNEASTKDLEELI</sequence>
<accession>A0ABN7UTC9</accession>
<gene>
    <name evidence="1" type="ORF">GMARGA_LOCUS9778</name>
</gene>
<dbReference type="EMBL" id="CAJVQB010005334">
    <property type="protein sequence ID" value="CAG8659017.1"/>
    <property type="molecule type" value="Genomic_DNA"/>
</dbReference>